<dbReference type="PANTHER" id="PTHR34582:SF5">
    <property type="entry name" value="UPF0702 TRANSMEMBRANE PROTEIN YETF"/>
    <property type="match status" value="1"/>
</dbReference>
<dbReference type="Gene3D" id="3.30.240.20">
    <property type="entry name" value="bsu07140 like domains"/>
    <property type="match status" value="2"/>
</dbReference>
<evidence type="ECO:0000256" key="5">
    <source>
        <dbReference type="ARBA" id="ARBA00022989"/>
    </source>
</evidence>
<sequence>MNTNFVALSVELFVGFWALLVLMKVLGKSQINQLTPFDFISALVLGELVGNAIYDKDIGILYVLYAISAWGLLIYTVEIITQKFPITRPFLEGSPKLIINDGKIMYHELKRSKLDIDQLAMLLREKEVFSIREVHYGILESNGSISVVKKQGYQTTNGQLTYKTLPIVVVADGVLNEQNLEKAGMTKEAFNDSLRKQGISNYKSVLYAEYLSEDGWEIQTY</sequence>
<reference evidence="10" key="1">
    <citation type="submission" date="2015-08" db="EMBL/GenBank/DDBJ databases">
        <title>Complete DNA Sequence of Pseudomonas syringae pv. actinidiae, the Causal Agent of Kiwifruit Canker Disease.</title>
        <authorList>
            <person name="Rikkerink E.H.A."/>
            <person name="Fineran P.C."/>
        </authorList>
    </citation>
    <scope>NUCLEOTIDE SEQUENCE</scope>
    <source>
        <strain evidence="10">DSM 13666</strain>
    </source>
</reference>
<feature type="domain" description="YetF C-terminal" evidence="8">
    <location>
        <begin position="83"/>
        <end position="210"/>
    </location>
</feature>
<evidence type="ECO:0000256" key="6">
    <source>
        <dbReference type="ARBA" id="ARBA00023136"/>
    </source>
</evidence>
<protein>
    <recommendedName>
        <fullName evidence="11">DUF421 domain-containing protein</fullName>
    </recommendedName>
</protein>
<evidence type="ECO:0000256" key="1">
    <source>
        <dbReference type="ARBA" id="ARBA00004651"/>
    </source>
</evidence>
<comment type="caution">
    <text evidence="10">The sequence shown here is derived from an EMBL/GenBank/DDBJ whole genome shotgun (WGS) entry which is preliminary data.</text>
</comment>
<dbReference type="GO" id="GO:0005886">
    <property type="term" value="C:plasma membrane"/>
    <property type="evidence" value="ECO:0007669"/>
    <property type="project" value="UniProtKB-SubCell"/>
</dbReference>
<comment type="subcellular location">
    <subcellularLocation>
        <location evidence="1">Cell membrane</location>
        <topology evidence="1">Multi-pass membrane protein</topology>
    </subcellularLocation>
</comment>
<evidence type="ECO:0000259" key="9">
    <source>
        <dbReference type="Pfam" id="PF20730"/>
    </source>
</evidence>
<dbReference type="Pfam" id="PF20730">
    <property type="entry name" value="YetF_N"/>
    <property type="match status" value="1"/>
</dbReference>
<evidence type="ECO:0000256" key="4">
    <source>
        <dbReference type="ARBA" id="ARBA00022692"/>
    </source>
</evidence>
<accession>A0A0M0KKN3</accession>
<proteinExistence type="inferred from homology"/>
<name>A0A0M0KKN3_ALKHA</name>
<gene>
    <name evidence="10" type="ORF">AMD02_11660</name>
</gene>
<dbReference type="PANTHER" id="PTHR34582">
    <property type="entry name" value="UPF0702 TRANSMEMBRANE PROTEIN YCAP"/>
    <property type="match status" value="1"/>
</dbReference>
<dbReference type="AlphaFoldDB" id="A0A0M0KKN3"/>
<feature type="transmembrane region" description="Helical" evidence="7">
    <location>
        <begin position="60"/>
        <end position="80"/>
    </location>
</feature>
<dbReference type="GeneID" id="87597186"/>
<dbReference type="Pfam" id="PF04239">
    <property type="entry name" value="DUF421"/>
    <property type="match status" value="1"/>
</dbReference>
<keyword evidence="6 7" id="KW-0472">Membrane</keyword>
<keyword evidence="3" id="KW-1003">Cell membrane</keyword>
<keyword evidence="4 7" id="KW-0812">Transmembrane</keyword>
<dbReference type="InterPro" id="IPR007353">
    <property type="entry name" value="DUF421"/>
</dbReference>
<evidence type="ECO:0000259" key="8">
    <source>
        <dbReference type="Pfam" id="PF04239"/>
    </source>
</evidence>
<evidence type="ECO:0000256" key="3">
    <source>
        <dbReference type="ARBA" id="ARBA00022475"/>
    </source>
</evidence>
<dbReference type="InterPro" id="IPR023090">
    <property type="entry name" value="UPF0702_alpha/beta_dom_sf"/>
</dbReference>
<dbReference type="RefSeq" id="WP_010897728.1">
    <property type="nucleotide sequence ID" value="NZ_CP040441.1"/>
</dbReference>
<organism evidence="10">
    <name type="scientific">Halalkalibacterium halodurans</name>
    <name type="common">Bacillus halodurans</name>
    <dbReference type="NCBI Taxonomy" id="86665"/>
    <lineage>
        <taxon>Bacteria</taxon>
        <taxon>Bacillati</taxon>
        <taxon>Bacillota</taxon>
        <taxon>Bacilli</taxon>
        <taxon>Bacillales</taxon>
        <taxon>Bacillaceae</taxon>
        <taxon>Halalkalibacterium (ex Joshi et al. 2022)</taxon>
    </lineage>
</organism>
<evidence type="ECO:0008006" key="11">
    <source>
        <dbReference type="Google" id="ProtNLM"/>
    </source>
</evidence>
<dbReference type="EMBL" id="LILD01000001">
    <property type="protein sequence ID" value="KOO39431.1"/>
    <property type="molecule type" value="Genomic_DNA"/>
</dbReference>
<comment type="similarity">
    <text evidence="2">Belongs to the UPF0702 family.</text>
</comment>
<evidence type="ECO:0000256" key="2">
    <source>
        <dbReference type="ARBA" id="ARBA00006448"/>
    </source>
</evidence>
<feature type="transmembrane region" description="Helical" evidence="7">
    <location>
        <begin position="6"/>
        <end position="25"/>
    </location>
</feature>
<evidence type="ECO:0000256" key="7">
    <source>
        <dbReference type="SAM" id="Phobius"/>
    </source>
</evidence>
<feature type="domain" description="YetF-like N-terminal transmembrane" evidence="9">
    <location>
        <begin position="7"/>
        <end position="80"/>
    </location>
</feature>
<keyword evidence="5 7" id="KW-1133">Transmembrane helix</keyword>
<dbReference type="PATRIC" id="fig|136160.3.peg.2744"/>
<dbReference type="InterPro" id="IPR048454">
    <property type="entry name" value="YetF_N"/>
</dbReference>
<evidence type="ECO:0000313" key="10">
    <source>
        <dbReference type="EMBL" id="KOO39431.1"/>
    </source>
</evidence>